<gene>
    <name evidence="1" type="ORF">MW046_18705</name>
</gene>
<sequence length="125" mass="13900">MTVECSKRFHDNVTDAIETLAANDSVGESLTLSLTSYEELLKTFTATTLKLIETIRQEEPTSMNEAARAVDRDVKNVHEQLVRLENLGVIYFAEEGQAKCPVVWFDEPVMRVPFASESNHAAAAP</sequence>
<evidence type="ECO:0000313" key="2">
    <source>
        <dbReference type="Proteomes" id="UP000831768"/>
    </source>
</evidence>
<dbReference type="GeneID" id="71930122"/>
<keyword evidence="2" id="KW-1185">Reference proteome</keyword>
<dbReference type="Proteomes" id="UP000831768">
    <property type="component" value="Plasmid unnamed4"/>
</dbReference>
<geneLocation type="plasmid" evidence="1 2">
    <name>unnamed4</name>
</geneLocation>
<dbReference type="SUPFAM" id="SSF46785">
    <property type="entry name" value="Winged helix' DNA-binding domain"/>
    <property type="match status" value="1"/>
</dbReference>
<keyword evidence="1" id="KW-0614">Plasmid</keyword>
<dbReference type="Pfam" id="PF25212">
    <property type="entry name" value="HVO_A0114"/>
    <property type="match status" value="1"/>
</dbReference>
<dbReference type="KEGG" id="haad:MW046_18705"/>
<name>A0A8U0AC29_9EURY</name>
<dbReference type="RefSeq" id="WP_247995959.1">
    <property type="nucleotide sequence ID" value="NZ_CP096023.1"/>
</dbReference>
<dbReference type="AlphaFoldDB" id="A0A8U0AC29"/>
<proteinExistence type="predicted"/>
<evidence type="ECO:0000313" key="1">
    <source>
        <dbReference type="EMBL" id="UPM45307.1"/>
    </source>
</evidence>
<accession>A0A8U0AC29</accession>
<reference evidence="1" key="1">
    <citation type="submission" date="2022-04" db="EMBL/GenBank/DDBJ databases">
        <title>Halocatena sp. nov., isolated from a salt lake.</title>
        <authorList>
            <person name="Cui H.-L."/>
        </authorList>
    </citation>
    <scope>NUCLEOTIDE SEQUENCE</scope>
    <source>
        <strain evidence="1">AD-1</strain>
        <plasmid evidence="1">unnamed4</plasmid>
    </source>
</reference>
<organism evidence="1 2">
    <name type="scientific">Halocatena salina</name>
    <dbReference type="NCBI Taxonomy" id="2934340"/>
    <lineage>
        <taxon>Archaea</taxon>
        <taxon>Methanobacteriati</taxon>
        <taxon>Methanobacteriota</taxon>
        <taxon>Stenosarchaea group</taxon>
        <taxon>Halobacteria</taxon>
        <taxon>Halobacteriales</taxon>
        <taxon>Natronomonadaceae</taxon>
        <taxon>Halocatena</taxon>
    </lineage>
</organism>
<dbReference type="InterPro" id="IPR036390">
    <property type="entry name" value="WH_DNA-bd_sf"/>
</dbReference>
<dbReference type="EMBL" id="CP096023">
    <property type="protein sequence ID" value="UPM45307.1"/>
    <property type="molecule type" value="Genomic_DNA"/>
</dbReference>
<protein>
    <submittedName>
        <fullName evidence="1">Uncharacterized protein</fullName>
    </submittedName>
</protein>